<proteinExistence type="predicted"/>
<feature type="domain" description="N-acetyltransferase" evidence="2">
    <location>
        <begin position="42"/>
        <end position="129"/>
    </location>
</feature>
<dbReference type="PANTHER" id="PTHR31435">
    <property type="entry name" value="PROTEIN NATD1"/>
    <property type="match status" value="1"/>
</dbReference>
<dbReference type="Proteomes" id="UP000320300">
    <property type="component" value="Unassembled WGS sequence"/>
</dbReference>
<dbReference type="InterPro" id="IPR031165">
    <property type="entry name" value="GNAT_YJDJ"/>
</dbReference>
<accession>A0A521CM11</accession>
<name>A0A521CM11_9SPHI</name>
<evidence type="ECO:0000313" key="3">
    <source>
        <dbReference type="EMBL" id="SMO60487.1"/>
    </source>
</evidence>
<sequence>MGVGVKDNICEDTCNVYQTNIAYIRYLLHLALTIMTEIKFESPENEPSAFNLYLEGKKIGEMIVEIRDGDMTVFHTEVDPEQEGKGYAAQLLEAMTSYVRAHDLKVVPMCTYVHVQFDRHAEQYEDILSKNGSRF</sequence>
<organism evidence="3 4">
    <name type="scientific">Pedobacter westerhofensis</name>
    <dbReference type="NCBI Taxonomy" id="425512"/>
    <lineage>
        <taxon>Bacteria</taxon>
        <taxon>Pseudomonadati</taxon>
        <taxon>Bacteroidota</taxon>
        <taxon>Sphingobacteriia</taxon>
        <taxon>Sphingobacteriales</taxon>
        <taxon>Sphingobacteriaceae</taxon>
        <taxon>Pedobacter</taxon>
    </lineage>
</organism>
<dbReference type="Pfam" id="PF14542">
    <property type="entry name" value="Acetyltransf_CG"/>
    <property type="match status" value="1"/>
</dbReference>
<dbReference type="EMBL" id="FXTN01000004">
    <property type="protein sequence ID" value="SMO60487.1"/>
    <property type="molecule type" value="Genomic_DNA"/>
</dbReference>
<reference evidence="3 4" key="1">
    <citation type="submission" date="2017-05" db="EMBL/GenBank/DDBJ databases">
        <authorList>
            <person name="Varghese N."/>
            <person name="Submissions S."/>
        </authorList>
    </citation>
    <scope>NUCLEOTIDE SEQUENCE [LARGE SCALE GENOMIC DNA]</scope>
    <source>
        <strain evidence="3 4">DSM 19036</strain>
    </source>
</reference>
<protein>
    <submittedName>
        <fullName evidence="3">Uncharacterized protein</fullName>
    </submittedName>
</protein>
<keyword evidence="4" id="KW-1185">Reference proteome</keyword>
<evidence type="ECO:0000259" key="2">
    <source>
        <dbReference type="PROSITE" id="PS51729"/>
    </source>
</evidence>
<dbReference type="InterPro" id="IPR016181">
    <property type="entry name" value="Acyl_CoA_acyltransferase"/>
</dbReference>
<dbReference type="SUPFAM" id="SSF55729">
    <property type="entry name" value="Acyl-CoA N-acyltransferases (Nat)"/>
    <property type="match status" value="1"/>
</dbReference>
<gene>
    <name evidence="3" type="ORF">SAMN06265348_10453</name>
</gene>
<dbReference type="InterPro" id="IPR045057">
    <property type="entry name" value="Gcn5-rel_NAT"/>
</dbReference>
<feature type="domain" description="N-acetyltransferase" evidence="1">
    <location>
        <begin position="11"/>
        <end position="135"/>
    </location>
</feature>
<dbReference type="PROSITE" id="PS51186">
    <property type="entry name" value="GNAT"/>
    <property type="match status" value="1"/>
</dbReference>
<dbReference type="Gene3D" id="3.40.630.30">
    <property type="match status" value="1"/>
</dbReference>
<dbReference type="AlphaFoldDB" id="A0A521CM11"/>
<dbReference type="InterPro" id="IPR000182">
    <property type="entry name" value="GNAT_dom"/>
</dbReference>
<evidence type="ECO:0000313" key="4">
    <source>
        <dbReference type="Proteomes" id="UP000320300"/>
    </source>
</evidence>
<evidence type="ECO:0000259" key="1">
    <source>
        <dbReference type="PROSITE" id="PS51186"/>
    </source>
</evidence>
<dbReference type="CDD" id="cd04301">
    <property type="entry name" value="NAT_SF"/>
    <property type="match status" value="1"/>
</dbReference>
<dbReference type="PANTHER" id="PTHR31435:SF9">
    <property type="entry name" value="PROTEIN NATD1"/>
    <property type="match status" value="1"/>
</dbReference>
<dbReference type="PROSITE" id="PS51729">
    <property type="entry name" value="GNAT_YJDJ"/>
    <property type="match status" value="1"/>
</dbReference>
<dbReference type="GO" id="GO:0016747">
    <property type="term" value="F:acyltransferase activity, transferring groups other than amino-acyl groups"/>
    <property type="evidence" value="ECO:0007669"/>
    <property type="project" value="InterPro"/>
</dbReference>